<dbReference type="InterPro" id="IPR038731">
    <property type="entry name" value="RgtA/B/C-like"/>
</dbReference>
<dbReference type="Proteomes" id="UP000614580">
    <property type="component" value="Unassembled WGS sequence"/>
</dbReference>
<feature type="transmembrane region" description="Helical" evidence="1">
    <location>
        <begin position="350"/>
        <end position="371"/>
    </location>
</feature>
<reference evidence="3" key="1">
    <citation type="submission" date="2020-12" db="EMBL/GenBank/DDBJ databases">
        <authorList>
            <person name="Hahn C.J."/>
            <person name="Laso-Perez R."/>
            <person name="Vulcano F."/>
            <person name="Vaziourakis K.-M."/>
            <person name="Stokke R."/>
            <person name="Steen I.H."/>
            <person name="Teske A."/>
            <person name="Boetius A."/>
            <person name="Liebeke M."/>
            <person name="Amann R."/>
            <person name="Knittel K."/>
        </authorList>
    </citation>
    <scope>NUCLEOTIDE SEQUENCE</scope>
    <source>
        <strain evidence="3">Gfbio:c6db26ca-90af-429b-aeed-0e3e8aed0b5e:GoM-Arc1_AMV-AAA_792_C10</strain>
    </source>
</reference>
<dbReference type="PANTHER" id="PTHR41710:SF2">
    <property type="entry name" value="GLYCOSYL TRANSFERASE FAMILY 39_83 DOMAIN-CONTAINING PROTEIN"/>
    <property type="match status" value="1"/>
</dbReference>
<dbReference type="AlphaFoldDB" id="A0A812A3D4"/>
<keyword evidence="3" id="KW-0328">Glycosyltransferase</keyword>
<gene>
    <name evidence="3" type="ORF">DNFNHJIP_00560</name>
</gene>
<proteinExistence type="predicted"/>
<dbReference type="InterPro" id="IPR019962">
    <property type="entry name" value="CHP03663"/>
</dbReference>
<dbReference type="PANTHER" id="PTHR41710">
    <property type="entry name" value="GLYCOSYL TRANSFERASE, FAMILY 39"/>
    <property type="match status" value="1"/>
</dbReference>
<accession>A0A812A3D4</accession>
<feature type="transmembrane region" description="Helical" evidence="1">
    <location>
        <begin position="258"/>
        <end position="285"/>
    </location>
</feature>
<feature type="transmembrane region" description="Helical" evidence="1">
    <location>
        <begin position="130"/>
        <end position="147"/>
    </location>
</feature>
<feature type="transmembrane region" description="Helical" evidence="1">
    <location>
        <begin position="7"/>
        <end position="23"/>
    </location>
</feature>
<evidence type="ECO:0000256" key="1">
    <source>
        <dbReference type="SAM" id="Phobius"/>
    </source>
</evidence>
<dbReference type="NCBIfam" id="TIGR03663">
    <property type="entry name" value="flippase activity-associated protein Agl23"/>
    <property type="match status" value="1"/>
</dbReference>
<name>A0A812A3D4_9EURY</name>
<feature type="transmembrane region" description="Helical" evidence="1">
    <location>
        <begin position="104"/>
        <end position="124"/>
    </location>
</feature>
<dbReference type="EMBL" id="CAJHZY010000068">
    <property type="protein sequence ID" value="CAD7767153.1"/>
    <property type="molecule type" value="Genomic_DNA"/>
</dbReference>
<feature type="transmembrane region" description="Helical" evidence="1">
    <location>
        <begin position="152"/>
        <end position="168"/>
    </location>
</feature>
<feature type="domain" description="Glycosyltransferase RgtA/B/C/D-like" evidence="2">
    <location>
        <begin position="57"/>
        <end position="189"/>
    </location>
</feature>
<feature type="transmembrane region" description="Helical" evidence="1">
    <location>
        <begin position="292"/>
        <end position="310"/>
    </location>
</feature>
<keyword evidence="1" id="KW-0472">Membrane</keyword>
<protein>
    <submittedName>
        <fullName evidence="3">Dolichyl-phosphate-mannose-protein mannosyltransferase</fullName>
    </submittedName>
</protein>
<comment type="caution">
    <text evidence="3">The sequence shown here is derived from an EMBL/GenBank/DDBJ whole genome shotgun (WGS) entry which is preliminary data.</text>
</comment>
<feature type="transmembrane region" description="Helical" evidence="1">
    <location>
        <begin position="77"/>
        <end position="97"/>
    </location>
</feature>
<dbReference type="GO" id="GO:0016757">
    <property type="term" value="F:glycosyltransferase activity"/>
    <property type="evidence" value="ECO:0007669"/>
    <property type="project" value="UniProtKB-KW"/>
</dbReference>
<sequence length="524" mass="60257">MSINRNHAYLIILTTVAAVLRFLELDLRVFHHDEAAVGYFAYRLFSEGVYSYDPSFHGPFLYYATAFLYGALGDSVFSSRLLPAITGVLIIPLIFCLRRYIGRSGVFIAAFLFAVSPSFVYYSRFFRNDIIVAFFILATFICALKYLDGGKLVFAAVAGSFLALSAASKENTYIYITIFISYFVFVSIFELLTRKPLSLINLLKYHFTGIFAGVACFFMVYALFYTDFFANLSGILAYKSAISHWHQMHQVERIAGPVYFYIPLLLLYELPVMIFAVSGTIYYVLLHRLDRFNLFLIYWSVMSFVAYSYLGEKVPWLILHILLPMTLLAASFLGEIVVSLNNRNINIKRVFKAVFTISLLFFVFSSFQLNYDHFTDTAEPLIQAAQPPQEFQQLIDTIDVVALQYGGYDTNIQVTDKSIETQFLWYLRHYKKVHWNVSLNSTLDSPIIAVHDVDSMRVENKLDKNYSRLDSAKMSWYWFKTSDITPGYILFRNMNRPPEEYGVVLFYRDKNATPSKSGYQVVTG</sequence>
<keyword evidence="3" id="KW-0808">Transferase</keyword>
<keyword evidence="1" id="KW-1133">Transmembrane helix</keyword>
<feature type="transmembrane region" description="Helical" evidence="1">
    <location>
        <begin position="316"/>
        <end position="338"/>
    </location>
</feature>
<feature type="transmembrane region" description="Helical" evidence="1">
    <location>
        <begin position="205"/>
        <end position="224"/>
    </location>
</feature>
<feature type="transmembrane region" description="Helical" evidence="1">
    <location>
        <begin position="174"/>
        <end position="193"/>
    </location>
</feature>
<evidence type="ECO:0000313" key="4">
    <source>
        <dbReference type="Proteomes" id="UP000614580"/>
    </source>
</evidence>
<keyword evidence="1" id="KW-0812">Transmembrane</keyword>
<dbReference type="Pfam" id="PF13231">
    <property type="entry name" value="PMT_2"/>
    <property type="match status" value="1"/>
</dbReference>
<evidence type="ECO:0000259" key="2">
    <source>
        <dbReference type="Pfam" id="PF13231"/>
    </source>
</evidence>
<organism evidence="3 4">
    <name type="scientific">Candidatus Argoarchaeum ethanivorans</name>
    <dbReference type="NCBI Taxonomy" id="2608793"/>
    <lineage>
        <taxon>Archaea</taxon>
        <taxon>Methanobacteriati</taxon>
        <taxon>Methanobacteriota</taxon>
        <taxon>Stenosarchaea group</taxon>
        <taxon>Methanomicrobia</taxon>
        <taxon>Methanosarcinales</taxon>
        <taxon>Methanosarcinales incertae sedis</taxon>
        <taxon>GOM Arc I cluster</taxon>
        <taxon>Candidatus Argoarchaeum</taxon>
    </lineage>
</organism>
<evidence type="ECO:0000313" key="3">
    <source>
        <dbReference type="EMBL" id="CAD7767153.1"/>
    </source>
</evidence>